<dbReference type="InterPro" id="IPR031322">
    <property type="entry name" value="Shikimate/glucono_kinase"/>
</dbReference>
<keyword evidence="1" id="KW-0418">Kinase</keyword>
<reference evidence="1 2" key="1">
    <citation type="submission" date="2016-09" db="EMBL/GenBank/DDBJ databases">
        <title>Complete genome of Desulfosporosinus sp. OL.</title>
        <authorList>
            <person name="Mardanov A."/>
            <person name="Beletsky A."/>
            <person name="Panova A."/>
            <person name="Karnachuk O."/>
            <person name="Ravin N."/>
        </authorList>
    </citation>
    <scope>NUCLEOTIDE SEQUENCE [LARGE SCALE GENOMIC DNA]</scope>
    <source>
        <strain evidence="1 2">OL</strain>
    </source>
</reference>
<evidence type="ECO:0000313" key="1">
    <source>
        <dbReference type="EMBL" id="OLN27457.1"/>
    </source>
</evidence>
<dbReference type="GO" id="GO:0016301">
    <property type="term" value="F:kinase activity"/>
    <property type="evidence" value="ECO:0007669"/>
    <property type="project" value="UniProtKB-KW"/>
</dbReference>
<dbReference type="STRING" id="1888891.DSOL_4534"/>
<keyword evidence="2" id="KW-1185">Reference proteome</keyword>
<accession>A0A1Q8QJC5</accession>
<gene>
    <name evidence="1" type="ORF">DSOL_4534</name>
</gene>
<dbReference type="Proteomes" id="UP000186102">
    <property type="component" value="Unassembled WGS sequence"/>
</dbReference>
<name>A0A1Q8QJC5_9FIRM</name>
<evidence type="ECO:0000313" key="2">
    <source>
        <dbReference type="Proteomes" id="UP000186102"/>
    </source>
</evidence>
<dbReference type="InterPro" id="IPR027417">
    <property type="entry name" value="P-loop_NTPase"/>
</dbReference>
<dbReference type="EMBL" id="MLBF01000057">
    <property type="protein sequence ID" value="OLN27457.1"/>
    <property type="molecule type" value="Genomic_DNA"/>
</dbReference>
<keyword evidence="1" id="KW-0808">Transferase</keyword>
<organism evidence="1 2">
    <name type="scientific">Desulfosporosinus metallidurans</name>
    <dbReference type="NCBI Taxonomy" id="1888891"/>
    <lineage>
        <taxon>Bacteria</taxon>
        <taxon>Bacillati</taxon>
        <taxon>Bacillota</taxon>
        <taxon>Clostridia</taxon>
        <taxon>Eubacteriales</taxon>
        <taxon>Desulfitobacteriaceae</taxon>
        <taxon>Desulfosporosinus</taxon>
    </lineage>
</organism>
<comment type="caution">
    <text evidence="1">The sequence shown here is derived from an EMBL/GenBank/DDBJ whole genome shotgun (WGS) entry which is preliminary data.</text>
</comment>
<protein>
    <submittedName>
        <fullName evidence="1">Shikimate kinase I</fullName>
    </submittedName>
</protein>
<dbReference type="Pfam" id="PF01202">
    <property type="entry name" value="SKI"/>
    <property type="match status" value="1"/>
</dbReference>
<dbReference type="Gene3D" id="3.40.50.300">
    <property type="entry name" value="P-loop containing nucleotide triphosphate hydrolases"/>
    <property type="match status" value="1"/>
</dbReference>
<dbReference type="AlphaFoldDB" id="A0A1Q8QJC5"/>
<dbReference type="OrthoDB" id="9800332at2"/>
<dbReference type="RefSeq" id="WP_075366871.1">
    <property type="nucleotide sequence ID" value="NZ_MLBF01000057.1"/>
</dbReference>
<sequence length="178" mass="20908">MRLFLSGVSCVGKTTIGKQLAQEIGFKFFDLDYEVEIYYAKPIEFLKKEFFTMDAFRQKAALVLEKIIDSNQDNYIVALPPSGFMEVYWKKLQKVNPVTIVLADRAKNIVQRLEFFDQYSKPLAKMELRESEMTHYLREISLDLKYFGRFYSKANYRIKVAGRGVDEVVRDIRMTLKL</sequence>
<proteinExistence type="predicted"/>
<dbReference type="SUPFAM" id="SSF52540">
    <property type="entry name" value="P-loop containing nucleoside triphosphate hydrolases"/>
    <property type="match status" value="1"/>
</dbReference>